<dbReference type="GO" id="GO:0009295">
    <property type="term" value="C:nucleoid"/>
    <property type="evidence" value="ECO:0007669"/>
    <property type="project" value="TreeGrafter"/>
</dbReference>
<protein>
    <recommendedName>
        <fullName evidence="6">Single-stranded DNA-binding protein</fullName>
    </recommendedName>
</protein>
<dbReference type="InterPro" id="IPR012340">
    <property type="entry name" value="NA-bd_OB-fold"/>
</dbReference>
<dbReference type="PROSITE" id="PS50935">
    <property type="entry name" value="SSB"/>
    <property type="match status" value="1"/>
</dbReference>
<dbReference type="EMBL" id="QRPD01000005">
    <property type="protein sequence ID" value="RHL88294.1"/>
    <property type="molecule type" value="Genomic_DNA"/>
</dbReference>
<dbReference type="SUPFAM" id="SSF50249">
    <property type="entry name" value="Nucleic acid-binding proteins"/>
    <property type="match status" value="1"/>
</dbReference>
<reference evidence="4 5" key="1">
    <citation type="submission" date="2018-08" db="EMBL/GenBank/DDBJ databases">
        <title>A genome reference for cultivated species of the human gut microbiota.</title>
        <authorList>
            <person name="Zou Y."/>
            <person name="Xue W."/>
            <person name="Luo G."/>
        </authorList>
    </citation>
    <scope>NUCLEOTIDE SEQUENCE [LARGE SCALE GENOMIC DNA]</scope>
    <source>
        <strain evidence="4 5">AF36-1BH</strain>
    </source>
</reference>
<evidence type="ECO:0000256" key="3">
    <source>
        <dbReference type="SAM" id="MobiDB-lite"/>
    </source>
</evidence>
<accession>A0A415N0C3</accession>
<dbReference type="Proteomes" id="UP000283325">
    <property type="component" value="Unassembled WGS sequence"/>
</dbReference>
<dbReference type="AlphaFoldDB" id="A0A415N0C3"/>
<feature type="region of interest" description="Disordered" evidence="3">
    <location>
        <begin position="104"/>
        <end position="126"/>
    </location>
</feature>
<name>A0A415N0C3_9FIRM</name>
<evidence type="ECO:0000256" key="1">
    <source>
        <dbReference type="ARBA" id="ARBA00023125"/>
    </source>
</evidence>
<dbReference type="InterPro" id="IPR011344">
    <property type="entry name" value="ssDNA-bd"/>
</dbReference>
<dbReference type="PANTHER" id="PTHR10302:SF27">
    <property type="entry name" value="SINGLE-STRANDED DNA-BINDING PROTEIN"/>
    <property type="match status" value="1"/>
</dbReference>
<dbReference type="Gene3D" id="2.40.50.140">
    <property type="entry name" value="Nucleic acid-binding proteins"/>
    <property type="match status" value="2"/>
</dbReference>
<evidence type="ECO:0008006" key="6">
    <source>
        <dbReference type="Google" id="ProtNLM"/>
    </source>
</evidence>
<keyword evidence="1 2" id="KW-0238">DNA-binding</keyword>
<gene>
    <name evidence="4" type="ORF">DWZ98_07870</name>
</gene>
<comment type="caution">
    <text evidence="4">The sequence shown here is derived from an EMBL/GenBank/DDBJ whole genome shotgun (WGS) entry which is preliminary data.</text>
</comment>
<dbReference type="PANTHER" id="PTHR10302">
    <property type="entry name" value="SINGLE-STRANDED DNA-BINDING PROTEIN"/>
    <property type="match status" value="1"/>
</dbReference>
<dbReference type="InterPro" id="IPR000424">
    <property type="entry name" value="Primosome_PriB/ssb"/>
</dbReference>
<organism evidence="4 5">
    <name type="scientific">Dorea formicigenerans</name>
    <dbReference type="NCBI Taxonomy" id="39486"/>
    <lineage>
        <taxon>Bacteria</taxon>
        <taxon>Bacillati</taxon>
        <taxon>Bacillota</taxon>
        <taxon>Clostridia</taxon>
        <taxon>Lachnospirales</taxon>
        <taxon>Lachnospiraceae</taxon>
        <taxon>Dorea</taxon>
    </lineage>
</organism>
<dbReference type="GO" id="GO:0003697">
    <property type="term" value="F:single-stranded DNA binding"/>
    <property type="evidence" value="ECO:0007669"/>
    <property type="project" value="InterPro"/>
</dbReference>
<sequence length="260" mass="29617">MKAKESTGKRKAMRRRVKPMNNYITLYGEPLEYPHQVSVDKRGVAYYGFNMATERVSGIKDITQVIVEEGTPAFESLTAIDQVKDLLDCKLLVTGRIRTRNIKRKDTDGSRTKEKEHDKKNQAAEKEHSKLYISVRAQEITDQEYEGDTNGVVLTGFVCKKGDMRTTPRGIRITDMILACWREDDESNVSDYIPAITWNGTAARAADNLNVGDCIEVRGRLQSREYTKELEHGETEVRTCYELSIEEYKVVAPVELKKEA</sequence>
<proteinExistence type="predicted"/>
<evidence type="ECO:0000313" key="4">
    <source>
        <dbReference type="EMBL" id="RHL88294.1"/>
    </source>
</evidence>
<evidence type="ECO:0000256" key="2">
    <source>
        <dbReference type="PROSITE-ProRule" id="PRU00252"/>
    </source>
</evidence>
<dbReference type="GO" id="GO:0006260">
    <property type="term" value="P:DNA replication"/>
    <property type="evidence" value="ECO:0007669"/>
    <property type="project" value="InterPro"/>
</dbReference>
<evidence type="ECO:0000313" key="5">
    <source>
        <dbReference type="Proteomes" id="UP000283325"/>
    </source>
</evidence>
<dbReference type="Pfam" id="PF00436">
    <property type="entry name" value="SSB"/>
    <property type="match status" value="1"/>
</dbReference>